<gene>
    <name evidence="1" type="ORF">HYC85_010671</name>
</gene>
<comment type="caution">
    <text evidence="1">The sequence shown here is derived from an EMBL/GenBank/DDBJ whole genome shotgun (WGS) entry which is preliminary data.</text>
</comment>
<sequence>MTSCSMQMSEFGRFDLVLFIWLHDLWIDLMQETRMLMVSDVQDIIKGINHRSSPP</sequence>
<protein>
    <submittedName>
        <fullName evidence="1">Uncharacterized protein</fullName>
    </submittedName>
</protein>
<name>A0A7J7HJW9_CAMSI</name>
<evidence type="ECO:0000313" key="1">
    <source>
        <dbReference type="EMBL" id="KAF5952727.1"/>
    </source>
</evidence>
<dbReference type="Proteomes" id="UP000593564">
    <property type="component" value="Unassembled WGS sequence"/>
</dbReference>
<evidence type="ECO:0000313" key="2">
    <source>
        <dbReference type="Proteomes" id="UP000593564"/>
    </source>
</evidence>
<dbReference type="AlphaFoldDB" id="A0A7J7HJW9"/>
<dbReference type="EMBL" id="JACBKZ010000004">
    <property type="protein sequence ID" value="KAF5952727.1"/>
    <property type="molecule type" value="Genomic_DNA"/>
</dbReference>
<organism evidence="1 2">
    <name type="scientific">Camellia sinensis</name>
    <name type="common">Tea plant</name>
    <name type="synonym">Thea sinensis</name>
    <dbReference type="NCBI Taxonomy" id="4442"/>
    <lineage>
        <taxon>Eukaryota</taxon>
        <taxon>Viridiplantae</taxon>
        <taxon>Streptophyta</taxon>
        <taxon>Embryophyta</taxon>
        <taxon>Tracheophyta</taxon>
        <taxon>Spermatophyta</taxon>
        <taxon>Magnoliopsida</taxon>
        <taxon>eudicotyledons</taxon>
        <taxon>Gunneridae</taxon>
        <taxon>Pentapetalae</taxon>
        <taxon>asterids</taxon>
        <taxon>Ericales</taxon>
        <taxon>Theaceae</taxon>
        <taxon>Camellia</taxon>
    </lineage>
</organism>
<keyword evidence="2" id="KW-1185">Reference proteome</keyword>
<reference evidence="2" key="1">
    <citation type="journal article" date="2020" name="Nat. Commun.">
        <title>Genome assembly of wild tea tree DASZ reveals pedigree and selection history of tea varieties.</title>
        <authorList>
            <person name="Zhang W."/>
            <person name="Zhang Y."/>
            <person name="Qiu H."/>
            <person name="Guo Y."/>
            <person name="Wan H."/>
            <person name="Zhang X."/>
            <person name="Scossa F."/>
            <person name="Alseekh S."/>
            <person name="Zhang Q."/>
            <person name="Wang P."/>
            <person name="Xu L."/>
            <person name="Schmidt M.H."/>
            <person name="Jia X."/>
            <person name="Li D."/>
            <person name="Zhu A."/>
            <person name="Guo F."/>
            <person name="Chen W."/>
            <person name="Ni D."/>
            <person name="Usadel B."/>
            <person name="Fernie A.R."/>
            <person name="Wen W."/>
        </authorList>
    </citation>
    <scope>NUCLEOTIDE SEQUENCE [LARGE SCALE GENOMIC DNA]</scope>
    <source>
        <strain evidence="2">cv. G240</strain>
    </source>
</reference>
<accession>A0A7J7HJW9</accession>
<proteinExistence type="predicted"/>
<reference evidence="1 2" key="2">
    <citation type="submission" date="2020-07" db="EMBL/GenBank/DDBJ databases">
        <title>Genome assembly of wild tea tree DASZ reveals pedigree and selection history of tea varieties.</title>
        <authorList>
            <person name="Zhang W."/>
        </authorList>
    </citation>
    <scope>NUCLEOTIDE SEQUENCE [LARGE SCALE GENOMIC DNA]</scope>
    <source>
        <strain evidence="2">cv. G240</strain>
        <tissue evidence="1">Leaf</tissue>
    </source>
</reference>